<keyword evidence="6 15" id="KW-0812">Transmembrane</keyword>
<evidence type="ECO:0000256" key="4">
    <source>
        <dbReference type="ARBA" id="ARBA00022554"/>
    </source>
</evidence>
<dbReference type="Pfam" id="PF02656">
    <property type="entry name" value="DUF202"/>
    <property type="match status" value="1"/>
</dbReference>
<protein>
    <recommendedName>
        <fullName evidence="11">Vacuolar transporter chaperone complex subunit 4</fullName>
        <ecNumber evidence="3">2.7.4.1</ecNumber>
    </recommendedName>
    <alternativeName>
        <fullName evidence="13">Polyphosphate kinase</fullName>
    </alternativeName>
    <alternativeName>
        <fullName evidence="12">SPX-dependent polyphosphate polymerase VTC subunit 4</fullName>
    </alternativeName>
    <alternativeName>
        <fullName evidence="14">Vacuolar membrane polyphosphate polymerase catalytic subunit</fullName>
    </alternativeName>
</protein>
<keyword evidence="7 15" id="KW-1133">Transmembrane helix</keyword>
<dbReference type="AlphaFoldDB" id="A0A1A0H5J7"/>
<evidence type="ECO:0000256" key="6">
    <source>
        <dbReference type="ARBA" id="ARBA00022692"/>
    </source>
</evidence>
<dbReference type="PROSITE" id="PS51382">
    <property type="entry name" value="SPX"/>
    <property type="match status" value="1"/>
</dbReference>
<evidence type="ECO:0000256" key="12">
    <source>
        <dbReference type="ARBA" id="ARBA00075894"/>
    </source>
</evidence>
<dbReference type="CDD" id="cd14480">
    <property type="entry name" value="SPX_VTC2_like"/>
    <property type="match status" value="1"/>
</dbReference>
<dbReference type="InterPro" id="IPR018966">
    <property type="entry name" value="VTC_domain"/>
</dbReference>
<dbReference type="GO" id="GO:0000329">
    <property type="term" value="C:fungal-type vacuole membrane"/>
    <property type="evidence" value="ECO:0007669"/>
    <property type="project" value="TreeGrafter"/>
</dbReference>
<dbReference type="Proteomes" id="UP000092555">
    <property type="component" value="Unassembled WGS sequence"/>
</dbReference>
<keyword evidence="8 15" id="KW-0472">Membrane</keyword>
<evidence type="ECO:0000256" key="5">
    <source>
        <dbReference type="ARBA" id="ARBA00022679"/>
    </source>
</evidence>
<dbReference type="PANTHER" id="PTHR46140:SF1">
    <property type="entry name" value="VACUOLAR TRANSPORTER CHAPERONE COMPLEX SUBUNIT 4-RELATED"/>
    <property type="match status" value="1"/>
</dbReference>
<comment type="similarity">
    <text evidence="10">Belongs to the VTC4 family.</text>
</comment>
<comment type="caution">
    <text evidence="17">The sequence shown here is derived from an EMBL/GenBank/DDBJ whole genome shotgun (WGS) entry which is preliminary data.</text>
</comment>
<dbReference type="EMBL" id="LXTC01000007">
    <property type="protein sequence ID" value="OBA19316.1"/>
    <property type="molecule type" value="Genomic_DNA"/>
</dbReference>
<dbReference type="RefSeq" id="XP_018709848.1">
    <property type="nucleotide sequence ID" value="XM_018856312.1"/>
</dbReference>
<dbReference type="Pfam" id="PF09359">
    <property type="entry name" value="VTC"/>
    <property type="match status" value="1"/>
</dbReference>
<evidence type="ECO:0000259" key="16">
    <source>
        <dbReference type="PROSITE" id="PS51382"/>
    </source>
</evidence>
<feature type="domain" description="SPX" evidence="16">
    <location>
        <begin position="1"/>
        <end position="151"/>
    </location>
</feature>
<dbReference type="InterPro" id="IPR042267">
    <property type="entry name" value="VTC_sf"/>
</dbReference>
<dbReference type="CDD" id="cd07751">
    <property type="entry name" value="PolyPPase_VTC4_like"/>
    <property type="match status" value="1"/>
</dbReference>
<dbReference type="STRING" id="869754.A0A1A0H5J7"/>
<name>A0A1A0H5J7_9ASCO</name>
<evidence type="ECO:0000313" key="18">
    <source>
        <dbReference type="Proteomes" id="UP000092555"/>
    </source>
</evidence>
<dbReference type="InterPro" id="IPR003807">
    <property type="entry name" value="DUF202"/>
</dbReference>
<dbReference type="EC" id="2.7.4.1" evidence="3"/>
<dbReference type="GO" id="GO:0042144">
    <property type="term" value="P:vacuole fusion, non-autophagic"/>
    <property type="evidence" value="ECO:0007669"/>
    <property type="project" value="TreeGrafter"/>
</dbReference>
<keyword evidence="4" id="KW-0926">Vacuole</keyword>
<evidence type="ECO:0000256" key="14">
    <source>
        <dbReference type="ARBA" id="ARBA00081313"/>
    </source>
</evidence>
<evidence type="ECO:0000313" key="17">
    <source>
        <dbReference type="EMBL" id="OBA19316.1"/>
    </source>
</evidence>
<evidence type="ECO:0000256" key="3">
    <source>
        <dbReference type="ARBA" id="ARBA00012960"/>
    </source>
</evidence>
<comment type="cofactor">
    <cofactor evidence="1">
        <name>Mn(2+)</name>
        <dbReference type="ChEBI" id="CHEBI:29035"/>
    </cofactor>
</comment>
<dbReference type="GO" id="GO:0007034">
    <property type="term" value="P:vacuolar transport"/>
    <property type="evidence" value="ECO:0007669"/>
    <property type="project" value="EnsemblFungi"/>
</dbReference>
<dbReference type="GO" id="GO:0016237">
    <property type="term" value="P:microautophagy"/>
    <property type="evidence" value="ECO:0007669"/>
    <property type="project" value="EnsemblFungi"/>
</dbReference>
<evidence type="ECO:0000256" key="1">
    <source>
        <dbReference type="ARBA" id="ARBA00001936"/>
    </source>
</evidence>
<evidence type="ECO:0000256" key="10">
    <source>
        <dbReference type="ARBA" id="ARBA00061390"/>
    </source>
</evidence>
<dbReference type="GO" id="GO:0006799">
    <property type="term" value="P:polyphosphate biosynthetic process"/>
    <property type="evidence" value="ECO:0007669"/>
    <property type="project" value="EnsemblFungi"/>
</dbReference>
<evidence type="ECO:0000256" key="8">
    <source>
        <dbReference type="ARBA" id="ARBA00023136"/>
    </source>
</evidence>
<evidence type="ECO:0000256" key="11">
    <source>
        <dbReference type="ARBA" id="ARBA00067464"/>
    </source>
</evidence>
<dbReference type="FunFam" id="3.20.100.30:FF:000001">
    <property type="entry name" value="Vacuolar transporter chaperone 4"/>
    <property type="match status" value="1"/>
</dbReference>
<evidence type="ECO:0000256" key="9">
    <source>
        <dbReference type="ARBA" id="ARBA00050204"/>
    </source>
</evidence>
<evidence type="ECO:0000256" key="13">
    <source>
        <dbReference type="ARBA" id="ARBA00080494"/>
    </source>
</evidence>
<dbReference type="PANTHER" id="PTHR46140">
    <property type="entry name" value="VACUOLAR TRANSPORTER CHAPERONE 1-RELATED"/>
    <property type="match status" value="1"/>
</dbReference>
<organism evidence="17 18">
    <name type="scientific">Metschnikowia bicuspidata var. bicuspidata NRRL YB-4993</name>
    <dbReference type="NCBI Taxonomy" id="869754"/>
    <lineage>
        <taxon>Eukaryota</taxon>
        <taxon>Fungi</taxon>
        <taxon>Dikarya</taxon>
        <taxon>Ascomycota</taxon>
        <taxon>Saccharomycotina</taxon>
        <taxon>Pichiomycetes</taxon>
        <taxon>Metschnikowiaceae</taxon>
        <taxon>Metschnikowia</taxon>
    </lineage>
</organism>
<dbReference type="InterPro" id="IPR051572">
    <property type="entry name" value="VTC_Complex_Subunit"/>
</dbReference>
<feature type="transmembrane region" description="Helical" evidence="15">
    <location>
        <begin position="694"/>
        <end position="713"/>
    </location>
</feature>
<dbReference type="GO" id="GO:0005783">
    <property type="term" value="C:endoplasmic reticulum"/>
    <property type="evidence" value="ECO:0007669"/>
    <property type="project" value="EnsemblFungi"/>
</dbReference>
<dbReference type="GO" id="GO:0005516">
    <property type="term" value="F:calmodulin binding"/>
    <property type="evidence" value="ECO:0007669"/>
    <property type="project" value="EnsemblFungi"/>
</dbReference>
<dbReference type="OrthoDB" id="6493944at2759"/>
<evidence type="ECO:0000256" key="2">
    <source>
        <dbReference type="ARBA" id="ARBA00004128"/>
    </source>
</evidence>
<dbReference type="GeneID" id="30029288"/>
<evidence type="ECO:0000256" key="15">
    <source>
        <dbReference type="SAM" id="Phobius"/>
    </source>
</evidence>
<comment type="catalytic activity">
    <reaction evidence="9">
        <text>[phosphate](n) + ATP = [phosphate](n+1) + ADP</text>
        <dbReference type="Rhea" id="RHEA:19573"/>
        <dbReference type="Rhea" id="RHEA-COMP:9859"/>
        <dbReference type="Rhea" id="RHEA-COMP:14280"/>
        <dbReference type="ChEBI" id="CHEBI:16838"/>
        <dbReference type="ChEBI" id="CHEBI:30616"/>
        <dbReference type="ChEBI" id="CHEBI:456216"/>
        <dbReference type="EC" id="2.7.4.1"/>
    </reaction>
    <physiologicalReaction direction="left-to-right" evidence="9">
        <dbReference type="Rhea" id="RHEA:19574"/>
    </physiologicalReaction>
</comment>
<comment type="subcellular location">
    <subcellularLocation>
        <location evidence="2">Vacuole membrane</location>
        <topology evidence="2">Multi-pass membrane protein</topology>
    </subcellularLocation>
</comment>
<proteinExistence type="inferred from homology"/>
<sequence length="718" mass="83417">MKFGEHLRKALIKNYSFYYIAYDDLKHQIKKKLKDSDYEWTNEFEEDFLAALETELDKVYSFTKVKNTEVNRRIKDAEKYVYEVVDALKNPNSPQKPLELDFDELEDELSDIIADVHDLAKFTRLNYTGFQKILKKHDKTTKFALKPIFQVRLNAKPFYKDNYDMLIVKLSKLYDLVRTRGNPVKGDSSAGGSQQNFVRQTTKYWVHPDNITELKLIVLKHLPVLVFNADKEFDQEDAAITSIYFDNKDMDLYYGRLRKDEGAEAIRLRWYGGMKSDQIFVERKTHREDWTGEKSVKARFALKENKVNQFLRGEYTAVQAFEKARKDGKKSLKEIANLEALAKEVQYSVLKNKFRPVMRSFYNRTAFQLPGDARVRISLVTELTMVREDDFDGYDRTNGNWRRMDIGVDYRFSQLPEKDVCRFPYAVLEVKLQTQMGQEPPAWVRDLVTSHLVEAVPKYSKFIHGGATLLTERVNLLPFWYPQMDVDIRKPKIEQDYGILRHQNKTKSSSSCDDLDEEEMIDDEYGRRYSVHFSNDINPLEEDLDEGSPLLLPSSFGSRKTDSPLADYFARLYGKFLHFFNDDRTFTIKPGTNFDLNTTFRSRLPKGKVICVPVRIEPKVYFAAERTFLSWLSIGMILGATATTLINYGNKSALVASIGFFISALFTMGYATYKYIRRTLAIREKKVTEYADKFGPNMICALIVASTFASFAFKITES</sequence>
<dbReference type="GO" id="GO:0008976">
    <property type="term" value="F:polyphosphate kinase activity"/>
    <property type="evidence" value="ECO:0007669"/>
    <property type="project" value="UniProtKB-EC"/>
</dbReference>
<dbReference type="Gene3D" id="3.20.100.30">
    <property type="entry name" value="VTC, catalytic tunnel domain"/>
    <property type="match status" value="1"/>
</dbReference>
<reference evidence="17 18" key="1">
    <citation type="submission" date="2016-05" db="EMBL/GenBank/DDBJ databases">
        <title>Comparative genomics of biotechnologically important yeasts.</title>
        <authorList>
            <consortium name="DOE Joint Genome Institute"/>
            <person name="Riley R."/>
            <person name="Haridas S."/>
            <person name="Wolfe K.H."/>
            <person name="Lopes M.R."/>
            <person name="Hittinger C.T."/>
            <person name="Goker M."/>
            <person name="Salamov A."/>
            <person name="Wisecaver J."/>
            <person name="Long T.M."/>
            <person name="Aerts A.L."/>
            <person name="Barry K."/>
            <person name="Choi C."/>
            <person name="Clum A."/>
            <person name="Coughlan A.Y."/>
            <person name="Deshpande S."/>
            <person name="Douglass A.P."/>
            <person name="Hanson S.J."/>
            <person name="Klenk H.-P."/>
            <person name="LaButti K."/>
            <person name="Lapidus A."/>
            <person name="Lindquist E."/>
            <person name="Lipzen A."/>
            <person name="Meier-kolthoff J.P."/>
            <person name="Ohm R.A."/>
            <person name="Otillar R.P."/>
            <person name="Pangilinan J."/>
            <person name="Peng Y."/>
            <person name="Rokas A."/>
            <person name="Rosa C.A."/>
            <person name="Scheuner C."/>
            <person name="Sibirny A.A."/>
            <person name="Slot J.C."/>
            <person name="Stielow J.B."/>
            <person name="Sun H."/>
            <person name="Kurtzman C.P."/>
            <person name="Blackwell M."/>
            <person name="Grigoriev I.V."/>
            <person name="Jeffries T.W."/>
        </authorList>
    </citation>
    <scope>NUCLEOTIDE SEQUENCE [LARGE SCALE GENOMIC DNA]</scope>
    <source>
        <strain evidence="17 18">NRRL YB-4993</strain>
    </source>
</reference>
<accession>A0A1A0H5J7</accession>
<gene>
    <name evidence="17" type="ORF">METBIDRAFT_33502</name>
</gene>
<dbReference type="GO" id="GO:0033254">
    <property type="term" value="C:vacuolar transporter chaperone complex"/>
    <property type="evidence" value="ECO:0007669"/>
    <property type="project" value="EnsemblFungi"/>
</dbReference>
<keyword evidence="18" id="KW-1185">Reference proteome</keyword>
<keyword evidence="5" id="KW-0808">Transferase</keyword>
<dbReference type="InterPro" id="IPR004331">
    <property type="entry name" value="SPX_dom"/>
</dbReference>
<dbReference type="GO" id="GO:0000822">
    <property type="term" value="F:inositol hexakisphosphate binding"/>
    <property type="evidence" value="ECO:0007669"/>
    <property type="project" value="EnsemblFungi"/>
</dbReference>
<evidence type="ECO:0000256" key="7">
    <source>
        <dbReference type="ARBA" id="ARBA00022989"/>
    </source>
</evidence>
<feature type="transmembrane region" description="Helical" evidence="15">
    <location>
        <begin position="654"/>
        <end position="673"/>
    </location>
</feature>